<keyword evidence="2" id="KW-1185">Reference proteome</keyword>
<dbReference type="EMBL" id="AWQQ01000049">
    <property type="protein sequence ID" value="PHJ38503.1"/>
    <property type="molecule type" value="Genomic_DNA"/>
</dbReference>
<organism evidence="1 2">
    <name type="scientific">Desulforamulus profundi</name>
    <dbReference type="NCBI Taxonomy" id="1383067"/>
    <lineage>
        <taxon>Bacteria</taxon>
        <taxon>Bacillati</taxon>
        <taxon>Bacillota</taxon>
        <taxon>Clostridia</taxon>
        <taxon>Eubacteriales</taxon>
        <taxon>Peptococcaceae</taxon>
        <taxon>Desulforamulus</taxon>
    </lineage>
</organism>
<comment type="caution">
    <text evidence="1">The sequence shown here is derived from an EMBL/GenBank/DDBJ whole genome shotgun (WGS) entry which is preliminary data.</text>
</comment>
<evidence type="ECO:0000313" key="2">
    <source>
        <dbReference type="Proteomes" id="UP000222564"/>
    </source>
</evidence>
<protein>
    <submittedName>
        <fullName evidence="1">Uncharacterized protein</fullName>
    </submittedName>
</protein>
<sequence>MNKELIKFWTALVWKVFIWKMNRDCLQKTFCANE</sequence>
<gene>
    <name evidence="1" type="ORF">P378_09645</name>
</gene>
<dbReference type="Proteomes" id="UP000222564">
    <property type="component" value="Unassembled WGS sequence"/>
</dbReference>
<accession>A0A2C6MGC5</accession>
<dbReference type="AlphaFoldDB" id="A0A2C6MGC5"/>
<name>A0A2C6MGC5_9FIRM</name>
<reference evidence="1 2" key="1">
    <citation type="submission" date="2013-09" db="EMBL/GenBank/DDBJ databases">
        <title>Biodegradation of hydrocarbons in the deep terrestrial subsurface : characterization of a microbial consortium composed of two Desulfotomaculum species originating from a deep geological formation.</title>
        <authorList>
            <person name="Aullo T."/>
            <person name="Berlendis S."/>
            <person name="Lascourreges J.-F."/>
            <person name="Dessort D."/>
            <person name="Saint-Laurent S."/>
            <person name="Schraauwers B."/>
            <person name="Mas J."/>
            <person name="Magot M."/>
            <person name="Ranchou-Peyruse A."/>
        </authorList>
    </citation>
    <scope>NUCLEOTIDE SEQUENCE [LARGE SCALE GENOMIC DNA]</scope>
    <source>
        <strain evidence="1 2">Bs107</strain>
    </source>
</reference>
<evidence type="ECO:0000313" key="1">
    <source>
        <dbReference type="EMBL" id="PHJ38503.1"/>
    </source>
</evidence>
<proteinExistence type="predicted"/>